<dbReference type="OrthoDB" id="245150at2759"/>
<sequence length="220" mass="25885">MNDIKKTGKFEFPKVYNFPPFFTEQPNSNTFQSQLEQWKDVIIKYCKFNKLFALSITGKPLESEKDELDNYEDNDEEIDDDDDDDNDNEVGNNDFSIFKNDNINRTVSNQFIRKIYEFLIESEAGEWIDLKNKNHGILIYWYGIEEWSQILYDWIDNTGQLNSILTIYEIRKGNLSINQEFYNMNNHMLIKILNNLVNQGKATIMKDENNNIVGVKFGGV</sequence>
<protein>
    <recommendedName>
        <fullName evidence="7">Vacuolar protein-sorting-associated protein 25</fullName>
    </recommendedName>
</protein>
<comment type="similarity">
    <text evidence="1">Belongs to the VPS25 family.</text>
</comment>
<dbReference type="PANTHER" id="PTHR13149:SF0">
    <property type="entry name" value="VACUOLAR PROTEIN-SORTING-ASSOCIATED PROTEIN 25"/>
    <property type="match status" value="1"/>
</dbReference>
<evidence type="ECO:0000256" key="4">
    <source>
        <dbReference type="SAM" id="MobiDB-lite"/>
    </source>
</evidence>
<dbReference type="InterPro" id="IPR036390">
    <property type="entry name" value="WH_DNA-bd_sf"/>
</dbReference>
<dbReference type="GO" id="GO:0043328">
    <property type="term" value="P:protein transport to vacuole involved in ubiquitin-dependent protein catabolic process via the multivesicular body sorting pathway"/>
    <property type="evidence" value="ECO:0007669"/>
    <property type="project" value="TreeGrafter"/>
</dbReference>
<dbReference type="Pfam" id="PF05871">
    <property type="entry name" value="ESCRT-II"/>
    <property type="match status" value="1"/>
</dbReference>
<dbReference type="Gene3D" id="1.10.10.570">
    <property type="entry name" value="Winged helix' DNA-binding domain. Chain C. Domain 1"/>
    <property type="match status" value="1"/>
</dbReference>
<evidence type="ECO:0000256" key="3">
    <source>
        <dbReference type="ARBA" id="ARBA00022927"/>
    </source>
</evidence>
<dbReference type="InterPro" id="IPR008570">
    <property type="entry name" value="ESCRT-II_cplx_Vps25-sub"/>
</dbReference>
<evidence type="ECO:0000256" key="1">
    <source>
        <dbReference type="ARBA" id="ARBA00009674"/>
    </source>
</evidence>
<dbReference type="GO" id="GO:0042803">
    <property type="term" value="F:protein homodimerization activity"/>
    <property type="evidence" value="ECO:0007669"/>
    <property type="project" value="TreeGrafter"/>
</dbReference>
<gene>
    <name evidence="5" type="ORF">C6P40_002551</name>
</gene>
<name>A0A9P6WHK2_9ASCO</name>
<keyword evidence="2" id="KW-0813">Transport</keyword>
<evidence type="ECO:0000256" key="2">
    <source>
        <dbReference type="ARBA" id="ARBA00022448"/>
    </source>
</evidence>
<dbReference type="SUPFAM" id="SSF46785">
    <property type="entry name" value="Winged helix' DNA-binding domain"/>
    <property type="match status" value="2"/>
</dbReference>
<evidence type="ECO:0000313" key="5">
    <source>
        <dbReference type="EMBL" id="KAG0687300.1"/>
    </source>
</evidence>
<reference evidence="5" key="1">
    <citation type="submission" date="2020-11" db="EMBL/GenBank/DDBJ databases">
        <title>Kefir isolates.</title>
        <authorList>
            <person name="Marcisauskas S."/>
            <person name="Kim Y."/>
            <person name="Blasche S."/>
        </authorList>
    </citation>
    <scope>NUCLEOTIDE SEQUENCE</scope>
    <source>
        <strain evidence="5">Olga-1</strain>
    </source>
</reference>
<proteinExistence type="inferred from homology"/>
<dbReference type="PANTHER" id="PTHR13149">
    <property type="entry name" value="VACUOLAR PROTEIN SORTING-ASSOCIATED PROTEIN VPS25"/>
    <property type="match status" value="1"/>
</dbReference>
<evidence type="ECO:0008006" key="7">
    <source>
        <dbReference type="Google" id="ProtNLM"/>
    </source>
</evidence>
<dbReference type="GO" id="GO:0000814">
    <property type="term" value="C:ESCRT II complex"/>
    <property type="evidence" value="ECO:0007669"/>
    <property type="project" value="InterPro"/>
</dbReference>
<accession>A0A9P6WHK2</accession>
<dbReference type="InterPro" id="IPR014041">
    <property type="entry name" value="ESCRT-II_cplx_Vps25-sub_N"/>
</dbReference>
<dbReference type="EMBL" id="PUHW01000283">
    <property type="protein sequence ID" value="KAG0687300.1"/>
    <property type="molecule type" value="Genomic_DNA"/>
</dbReference>
<organism evidence="5 6">
    <name type="scientific">Pichia californica</name>
    <dbReference type="NCBI Taxonomy" id="460514"/>
    <lineage>
        <taxon>Eukaryota</taxon>
        <taxon>Fungi</taxon>
        <taxon>Dikarya</taxon>
        <taxon>Ascomycota</taxon>
        <taxon>Saccharomycotina</taxon>
        <taxon>Pichiomycetes</taxon>
        <taxon>Pichiales</taxon>
        <taxon>Pichiaceae</taxon>
        <taxon>Pichia</taxon>
    </lineage>
</organism>
<feature type="compositionally biased region" description="Acidic residues" evidence="4">
    <location>
        <begin position="65"/>
        <end position="88"/>
    </location>
</feature>
<comment type="caution">
    <text evidence="5">The sequence shown here is derived from an EMBL/GenBank/DDBJ whole genome shotgun (WGS) entry which is preliminary data.</text>
</comment>
<evidence type="ECO:0000313" key="6">
    <source>
        <dbReference type="Proteomes" id="UP000697127"/>
    </source>
</evidence>
<keyword evidence="6" id="KW-1185">Reference proteome</keyword>
<keyword evidence="3" id="KW-0653">Protein transport</keyword>
<feature type="region of interest" description="Disordered" evidence="4">
    <location>
        <begin position="65"/>
        <end position="93"/>
    </location>
</feature>
<dbReference type="InterPro" id="IPR036388">
    <property type="entry name" value="WH-like_DNA-bd_sf"/>
</dbReference>
<dbReference type="GO" id="GO:0005198">
    <property type="term" value="F:structural molecule activity"/>
    <property type="evidence" value="ECO:0007669"/>
    <property type="project" value="TreeGrafter"/>
</dbReference>
<dbReference type="AlphaFoldDB" id="A0A9P6WHK2"/>
<dbReference type="Proteomes" id="UP000697127">
    <property type="component" value="Unassembled WGS sequence"/>
</dbReference>
<dbReference type="Gene3D" id="1.10.10.10">
    <property type="entry name" value="Winged helix-like DNA-binding domain superfamily/Winged helix DNA-binding domain"/>
    <property type="match status" value="1"/>
</dbReference>